<reference evidence="2 3" key="1">
    <citation type="submission" date="2020-07" db="EMBL/GenBank/DDBJ databases">
        <title>Sequencing the genomes of 1000 actinobacteria strains.</title>
        <authorList>
            <person name="Klenk H.-P."/>
        </authorList>
    </citation>
    <scope>NUCLEOTIDE SEQUENCE [LARGE SCALE GENOMIC DNA]</scope>
    <source>
        <strain evidence="2 3">DSM 22083</strain>
    </source>
</reference>
<dbReference type="InterPro" id="IPR036873">
    <property type="entry name" value="Rhodanese-like_dom_sf"/>
</dbReference>
<organism evidence="2 3">
    <name type="scientific">Microlunatus parietis</name>
    <dbReference type="NCBI Taxonomy" id="682979"/>
    <lineage>
        <taxon>Bacteria</taxon>
        <taxon>Bacillati</taxon>
        <taxon>Actinomycetota</taxon>
        <taxon>Actinomycetes</taxon>
        <taxon>Propionibacteriales</taxon>
        <taxon>Propionibacteriaceae</taxon>
        <taxon>Microlunatus</taxon>
    </lineage>
</organism>
<dbReference type="PROSITE" id="PS50206">
    <property type="entry name" value="RHODANESE_3"/>
    <property type="match status" value="1"/>
</dbReference>
<dbReference type="GO" id="GO:0016740">
    <property type="term" value="F:transferase activity"/>
    <property type="evidence" value="ECO:0007669"/>
    <property type="project" value="UniProtKB-KW"/>
</dbReference>
<dbReference type="InterPro" id="IPR050229">
    <property type="entry name" value="GlpE_sulfurtransferase"/>
</dbReference>
<dbReference type="SMART" id="SM00450">
    <property type="entry name" value="RHOD"/>
    <property type="match status" value="1"/>
</dbReference>
<sequence length="125" mass="13678">MRAHLAALRSMIKFLFARTKGDHGRVDVIEIGPDQVEQHVRDGWTLLDVRTDGEWADGRIEGAVHLPLDQLIARQDEVPDRVVCVCAVGARSAQAASYLAAQGRETVNLAGGVYAWQSSGRSLTR</sequence>
<dbReference type="InterPro" id="IPR001763">
    <property type="entry name" value="Rhodanese-like_dom"/>
</dbReference>
<keyword evidence="2" id="KW-0808">Transferase</keyword>
<dbReference type="Pfam" id="PF00581">
    <property type="entry name" value="Rhodanese"/>
    <property type="match status" value="1"/>
</dbReference>
<evidence type="ECO:0000259" key="1">
    <source>
        <dbReference type="PROSITE" id="PS50206"/>
    </source>
</evidence>
<proteinExistence type="predicted"/>
<evidence type="ECO:0000313" key="3">
    <source>
        <dbReference type="Proteomes" id="UP000569914"/>
    </source>
</evidence>
<comment type="caution">
    <text evidence="2">The sequence shown here is derived from an EMBL/GenBank/DDBJ whole genome shotgun (WGS) entry which is preliminary data.</text>
</comment>
<dbReference type="PANTHER" id="PTHR43031:SF1">
    <property type="entry name" value="PYRIDINE NUCLEOTIDE-DISULPHIDE OXIDOREDUCTASE"/>
    <property type="match status" value="1"/>
</dbReference>
<dbReference type="CDD" id="cd00158">
    <property type="entry name" value="RHOD"/>
    <property type="match status" value="1"/>
</dbReference>
<feature type="domain" description="Rhodanese" evidence="1">
    <location>
        <begin position="40"/>
        <end position="125"/>
    </location>
</feature>
<dbReference type="PANTHER" id="PTHR43031">
    <property type="entry name" value="FAD-DEPENDENT OXIDOREDUCTASE"/>
    <property type="match status" value="1"/>
</dbReference>
<dbReference type="AlphaFoldDB" id="A0A7Y9I7W4"/>
<name>A0A7Y9I7W4_9ACTN</name>
<dbReference type="Proteomes" id="UP000569914">
    <property type="component" value="Unassembled WGS sequence"/>
</dbReference>
<protein>
    <submittedName>
        <fullName evidence="2">Rhodanese-related sulfurtransferase</fullName>
    </submittedName>
</protein>
<evidence type="ECO:0000313" key="2">
    <source>
        <dbReference type="EMBL" id="NYE71966.1"/>
    </source>
</evidence>
<gene>
    <name evidence="2" type="ORF">BKA15_003295</name>
</gene>
<dbReference type="EMBL" id="JACCBU010000001">
    <property type="protein sequence ID" value="NYE71966.1"/>
    <property type="molecule type" value="Genomic_DNA"/>
</dbReference>
<dbReference type="Gene3D" id="3.40.250.10">
    <property type="entry name" value="Rhodanese-like domain"/>
    <property type="match status" value="1"/>
</dbReference>
<dbReference type="SUPFAM" id="SSF52821">
    <property type="entry name" value="Rhodanese/Cell cycle control phosphatase"/>
    <property type="match status" value="1"/>
</dbReference>
<keyword evidence="3" id="KW-1185">Reference proteome</keyword>
<accession>A0A7Y9I7W4</accession>
<dbReference type="RefSeq" id="WP_246322358.1">
    <property type="nucleotide sequence ID" value="NZ_JACCBU010000001.1"/>
</dbReference>